<dbReference type="GeneID" id="71570425"/>
<dbReference type="RefSeq" id="WP_014791994.1">
    <property type="nucleotide sequence ID" value="NC_018016.1"/>
</dbReference>
<name>I4A3F9_ORNRL</name>
<protein>
    <recommendedName>
        <fullName evidence="3">Lipoprotein</fullName>
    </recommendedName>
</protein>
<reference evidence="1 2" key="1">
    <citation type="submission" date="2012-06" db="EMBL/GenBank/DDBJ databases">
        <title>The complete genome of Ornithobacterium rhinotracheale DSM 15997.</title>
        <authorList>
            <consortium name="US DOE Joint Genome Institute (JGI-PGF)"/>
            <person name="Lucas S."/>
            <person name="Copeland A."/>
            <person name="Lapidus A."/>
            <person name="Goodwin L."/>
            <person name="Pitluck S."/>
            <person name="Peters L."/>
            <person name="Mikhailova N."/>
            <person name="Teshima H."/>
            <person name="Kyrpides N."/>
            <person name="Mavromatis K."/>
            <person name="Pagani I."/>
            <person name="Ivanova N."/>
            <person name="Ovchinnikova G."/>
            <person name="Zeytun A."/>
            <person name="Detter J.C."/>
            <person name="Han C."/>
            <person name="Land M."/>
            <person name="Hauser L."/>
            <person name="Markowitz V."/>
            <person name="Cheng J.-F."/>
            <person name="Hugenholtz P."/>
            <person name="Woyke T."/>
            <person name="Wu D."/>
            <person name="Lang E."/>
            <person name="Kopitz M."/>
            <person name="Brambilla E."/>
            <person name="Klenk H.-P."/>
            <person name="Eisen J.A."/>
        </authorList>
    </citation>
    <scope>NUCLEOTIDE SEQUENCE [LARGE SCALE GENOMIC DNA]</scope>
    <source>
        <strain evidence="2">ATCC 51463 / DSM 15997 / CCUG 23171 / LMG 9086</strain>
    </source>
</reference>
<dbReference type="Proteomes" id="UP000006051">
    <property type="component" value="Chromosome"/>
</dbReference>
<dbReference type="PROSITE" id="PS51257">
    <property type="entry name" value="PROKAR_LIPOPROTEIN"/>
    <property type="match status" value="1"/>
</dbReference>
<sequence>MKNIYLSFAFAAFSLVACKSENQEEGVLSPEDIASIEETSTSSVDKIDFDGKYEGDVHGKKYDLKLNDDDFTLNYGNEKFEGKAYINGDGTRIELEPKSGNLKYKILAWVDENQLSVLDENGDYPEPEIFLNRK</sequence>
<keyword evidence="2" id="KW-1185">Reference proteome</keyword>
<evidence type="ECO:0008006" key="3">
    <source>
        <dbReference type="Google" id="ProtNLM"/>
    </source>
</evidence>
<accession>I4A3F9</accession>
<evidence type="ECO:0000313" key="1">
    <source>
        <dbReference type="EMBL" id="AFL98493.1"/>
    </source>
</evidence>
<evidence type="ECO:0000313" key="2">
    <source>
        <dbReference type="Proteomes" id="UP000006051"/>
    </source>
</evidence>
<dbReference type="AlphaFoldDB" id="I4A3F9"/>
<proteinExistence type="predicted"/>
<dbReference type="HOGENOM" id="CLU_1894118_0_0_10"/>
<organism evidence="1 2">
    <name type="scientific">Ornithobacterium rhinotracheale (strain ATCC 51463 / DSM 15997 / CCUG 23171 / CIP 104009 / LMG 9086)</name>
    <dbReference type="NCBI Taxonomy" id="867902"/>
    <lineage>
        <taxon>Bacteria</taxon>
        <taxon>Pseudomonadati</taxon>
        <taxon>Bacteroidota</taxon>
        <taxon>Flavobacteriia</taxon>
        <taxon>Flavobacteriales</taxon>
        <taxon>Weeksellaceae</taxon>
        <taxon>Ornithobacterium</taxon>
    </lineage>
</organism>
<dbReference type="EMBL" id="CP003283">
    <property type="protein sequence ID" value="AFL98493.1"/>
    <property type="molecule type" value="Genomic_DNA"/>
</dbReference>
<gene>
    <name evidence="1" type="ordered locus">Ornrh_2365</name>
</gene>
<dbReference type="STRING" id="867902.Ornrh_2365"/>
<dbReference type="KEGG" id="orh:Ornrh_2365"/>
<dbReference type="eggNOG" id="ENOG502ZIIS">
    <property type="taxonomic scope" value="Bacteria"/>
</dbReference>